<feature type="non-terminal residue" evidence="2">
    <location>
        <position position="194"/>
    </location>
</feature>
<comment type="caution">
    <text evidence="2">The sequence shown here is derived from an EMBL/GenBank/DDBJ whole genome shotgun (WGS) entry which is preliminary data.</text>
</comment>
<gene>
    <name evidence="2" type="ORF">Taro_011286</name>
</gene>
<dbReference type="Proteomes" id="UP000652761">
    <property type="component" value="Unassembled WGS sequence"/>
</dbReference>
<feature type="compositionally biased region" description="Acidic residues" evidence="1">
    <location>
        <begin position="66"/>
        <end position="78"/>
    </location>
</feature>
<dbReference type="AlphaFoldDB" id="A0A843U9T6"/>
<dbReference type="EMBL" id="NMUH01000420">
    <property type="protein sequence ID" value="MQL78857.1"/>
    <property type="molecule type" value="Genomic_DNA"/>
</dbReference>
<proteinExistence type="predicted"/>
<keyword evidence="3" id="KW-1185">Reference proteome</keyword>
<evidence type="ECO:0000256" key="1">
    <source>
        <dbReference type="SAM" id="MobiDB-lite"/>
    </source>
</evidence>
<feature type="region of interest" description="Disordered" evidence="1">
    <location>
        <begin position="66"/>
        <end position="86"/>
    </location>
</feature>
<reference evidence="2" key="1">
    <citation type="submission" date="2017-07" db="EMBL/GenBank/DDBJ databases">
        <title>Taro Niue Genome Assembly and Annotation.</title>
        <authorList>
            <person name="Atibalentja N."/>
            <person name="Keating K."/>
            <person name="Fields C.J."/>
        </authorList>
    </citation>
    <scope>NUCLEOTIDE SEQUENCE</scope>
    <source>
        <strain evidence="2">Niue_2</strain>
        <tissue evidence="2">Leaf</tissue>
    </source>
</reference>
<evidence type="ECO:0000313" key="3">
    <source>
        <dbReference type="Proteomes" id="UP000652761"/>
    </source>
</evidence>
<protein>
    <submittedName>
        <fullName evidence="2">Uncharacterized protein</fullName>
    </submittedName>
</protein>
<evidence type="ECO:0000313" key="2">
    <source>
        <dbReference type="EMBL" id="MQL78857.1"/>
    </source>
</evidence>
<name>A0A843U9T6_COLES</name>
<organism evidence="2 3">
    <name type="scientific">Colocasia esculenta</name>
    <name type="common">Wild taro</name>
    <name type="synonym">Arum esculentum</name>
    <dbReference type="NCBI Taxonomy" id="4460"/>
    <lineage>
        <taxon>Eukaryota</taxon>
        <taxon>Viridiplantae</taxon>
        <taxon>Streptophyta</taxon>
        <taxon>Embryophyta</taxon>
        <taxon>Tracheophyta</taxon>
        <taxon>Spermatophyta</taxon>
        <taxon>Magnoliopsida</taxon>
        <taxon>Liliopsida</taxon>
        <taxon>Araceae</taxon>
        <taxon>Aroideae</taxon>
        <taxon>Colocasieae</taxon>
        <taxon>Colocasia</taxon>
    </lineage>
</organism>
<sequence>MENYVEQIAVTPFLVYVNEGVRTPVTEERRPTSPQASKKRPPLICLKGKSGAKVVSKKAAQPVAVEEAEEAEEEEEMVEQVSPKTTMEMRSLSRKGMFSELGLVVVSDQSDEGSSEERVGASMPQGPIVGRTEAVAAAGASSTIAVEQTVAVGEVVTAQGSTSGGANEAMCAMEVPKGATAPIPPIEVAVEVLT</sequence>
<accession>A0A843U9T6</accession>